<dbReference type="GO" id="GO:0015288">
    <property type="term" value="F:porin activity"/>
    <property type="evidence" value="ECO:0007669"/>
    <property type="project" value="TreeGrafter"/>
</dbReference>
<keyword evidence="3" id="KW-0812">Transmembrane</keyword>
<protein>
    <submittedName>
        <fullName evidence="7">TolC family protein</fullName>
    </submittedName>
</protein>
<reference evidence="7" key="1">
    <citation type="submission" date="2023-05" db="EMBL/GenBank/DDBJ databases">
        <authorList>
            <person name="Zhang X."/>
        </authorList>
    </citation>
    <scope>NUCLEOTIDE SEQUENCE</scope>
    <source>
        <strain evidence="7">BD1B2-1</strain>
    </source>
</reference>
<keyword evidence="5" id="KW-0998">Cell outer membrane</keyword>
<evidence type="ECO:0000256" key="1">
    <source>
        <dbReference type="ARBA" id="ARBA00004442"/>
    </source>
</evidence>
<keyword evidence="8" id="KW-1185">Reference proteome</keyword>
<evidence type="ECO:0000256" key="4">
    <source>
        <dbReference type="ARBA" id="ARBA00023136"/>
    </source>
</evidence>
<keyword evidence="2" id="KW-1134">Transmembrane beta strand</keyword>
<dbReference type="PANTHER" id="PTHR30026">
    <property type="entry name" value="OUTER MEMBRANE PROTEIN TOLC"/>
    <property type="match status" value="1"/>
</dbReference>
<feature type="coiled-coil region" evidence="6">
    <location>
        <begin position="347"/>
        <end position="374"/>
    </location>
</feature>
<dbReference type="GO" id="GO:0015562">
    <property type="term" value="F:efflux transmembrane transporter activity"/>
    <property type="evidence" value="ECO:0007669"/>
    <property type="project" value="InterPro"/>
</dbReference>
<dbReference type="GO" id="GO:1990281">
    <property type="term" value="C:efflux pump complex"/>
    <property type="evidence" value="ECO:0007669"/>
    <property type="project" value="TreeGrafter"/>
</dbReference>
<evidence type="ECO:0000313" key="7">
    <source>
        <dbReference type="EMBL" id="MDJ1506105.1"/>
    </source>
</evidence>
<dbReference type="RefSeq" id="WP_314518843.1">
    <property type="nucleotide sequence ID" value="NZ_JASJOU010000020.1"/>
</dbReference>
<evidence type="ECO:0000256" key="6">
    <source>
        <dbReference type="SAM" id="Coils"/>
    </source>
</evidence>
<dbReference type="Gene3D" id="1.20.1600.10">
    <property type="entry name" value="Outer membrane efflux proteins (OEP)"/>
    <property type="match status" value="1"/>
</dbReference>
<keyword evidence="4" id="KW-0472">Membrane</keyword>
<dbReference type="Proteomes" id="UP001232063">
    <property type="component" value="Unassembled WGS sequence"/>
</dbReference>
<evidence type="ECO:0000256" key="2">
    <source>
        <dbReference type="ARBA" id="ARBA00022452"/>
    </source>
</evidence>
<dbReference type="PANTHER" id="PTHR30026:SF20">
    <property type="entry name" value="OUTER MEMBRANE PROTEIN TOLC"/>
    <property type="match status" value="1"/>
</dbReference>
<gene>
    <name evidence="7" type="ORF">QNI22_35930</name>
</gene>
<organism evidence="7 8">
    <name type="scientific">Xanthocytophaga agilis</name>
    <dbReference type="NCBI Taxonomy" id="3048010"/>
    <lineage>
        <taxon>Bacteria</taxon>
        <taxon>Pseudomonadati</taxon>
        <taxon>Bacteroidota</taxon>
        <taxon>Cytophagia</taxon>
        <taxon>Cytophagales</taxon>
        <taxon>Rhodocytophagaceae</taxon>
        <taxon>Xanthocytophaga</taxon>
    </lineage>
</organism>
<dbReference type="SUPFAM" id="SSF56954">
    <property type="entry name" value="Outer membrane efflux proteins (OEP)"/>
    <property type="match status" value="1"/>
</dbReference>
<comment type="subcellular location">
    <subcellularLocation>
        <location evidence="1">Cell outer membrane</location>
    </subcellularLocation>
</comment>
<sequence length="434" mass="49212">MRRLTLFIVGWLGILSHARAQIILSSFADVVSVLEQKSYLIKNGKLEEEKAKKSRLAGILSIPEPTGSISLGYTNNTRLPVTVFPAEILGGTPGTYEKVALGVQYNTNFNSTIDIRLINPTGIQNFKLSQINSQLVVTENALQKKSLYENAATVYYNILILQEQKNATMQFIENAEQLLQAVTNQFANGLATQQQVNEATISRLTQQDNLKQIQYQIELQINTLQSWMDIREPLEFVPNPPPVVSASAEPLSRNLHQRNALLSYEFARTEFRKEAYTNLPYLSLILSNQRQLFDTQANPFTSSQSWVPSSYYGFRVSIPIPGNASVSGYYRQKYQVKINQFNLEKAIIQDELEVRKLETNLRKAQSEHASALEIERLRKETYDKNLLNYQVGLVTLEDTINSLNASIDAQYTRIASAQKVKLQEQFILIHNSIK</sequence>
<evidence type="ECO:0000256" key="5">
    <source>
        <dbReference type="ARBA" id="ARBA00023237"/>
    </source>
</evidence>
<evidence type="ECO:0000313" key="8">
    <source>
        <dbReference type="Proteomes" id="UP001232063"/>
    </source>
</evidence>
<dbReference type="AlphaFoldDB" id="A0AAE3RAB9"/>
<dbReference type="InterPro" id="IPR051906">
    <property type="entry name" value="TolC-like"/>
</dbReference>
<keyword evidence="6" id="KW-0175">Coiled coil</keyword>
<comment type="caution">
    <text evidence="7">The sequence shown here is derived from an EMBL/GenBank/DDBJ whole genome shotgun (WGS) entry which is preliminary data.</text>
</comment>
<evidence type="ECO:0000256" key="3">
    <source>
        <dbReference type="ARBA" id="ARBA00022692"/>
    </source>
</evidence>
<dbReference type="EMBL" id="JASJOU010000020">
    <property type="protein sequence ID" value="MDJ1506105.1"/>
    <property type="molecule type" value="Genomic_DNA"/>
</dbReference>
<accession>A0AAE3RAB9</accession>
<dbReference type="GO" id="GO:0009279">
    <property type="term" value="C:cell outer membrane"/>
    <property type="evidence" value="ECO:0007669"/>
    <property type="project" value="UniProtKB-SubCell"/>
</dbReference>
<name>A0AAE3RAB9_9BACT</name>
<proteinExistence type="predicted"/>